<feature type="region of interest" description="Disordered" evidence="4">
    <location>
        <begin position="101"/>
        <end position="124"/>
    </location>
</feature>
<evidence type="ECO:0000256" key="1">
    <source>
        <dbReference type="ARBA" id="ARBA00023125"/>
    </source>
</evidence>
<dbReference type="PROSITE" id="PS50935">
    <property type="entry name" value="SSB"/>
    <property type="match status" value="1"/>
</dbReference>
<dbReference type="Pfam" id="PF00436">
    <property type="entry name" value="SSB"/>
    <property type="match status" value="1"/>
</dbReference>
<dbReference type="PANTHER" id="PTHR10302:SF27">
    <property type="entry name" value="SINGLE-STRANDED DNA-BINDING PROTEIN"/>
    <property type="match status" value="1"/>
</dbReference>
<dbReference type="HAMAP" id="MF_00984">
    <property type="entry name" value="SSB"/>
    <property type="match status" value="1"/>
</dbReference>
<dbReference type="PANTHER" id="PTHR10302">
    <property type="entry name" value="SINGLE-STRANDED DNA-BINDING PROTEIN"/>
    <property type="match status" value="1"/>
</dbReference>
<organism evidence="5 6">
    <name type="scientific">Candidatus Portnoybacteria bacterium CG10_big_fil_rev_8_21_14_0_10_43_39</name>
    <dbReference type="NCBI Taxonomy" id="1974815"/>
    <lineage>
        <taxon>Bacteria</taxon>
        <taxon>Candidatus Portnoyibacteriota</taxon>
    </lineage>
</organism>
<evidence type="ECO:0000256" key="3">
    <source>
        <dbReference type="RuleBase" id="RU000524"/>
    </source>
</evidence>
<name>A0A2M8KH14_9BACT</name>
<dbReference type="GO" id="GO:0003697">
    <property type="term" value="F:single-stranded DNA binding"/>
    <property type="evidence" value="ECO:0007669"/>
    <property type="project" value="InterPro"/>
</dbReference>
<dbReference type="SUPFAM" id="SSF50249">
    <property type="entry name" value="Nucleic acid-binding proteins"/>
    <property type="match status" value="1"/>
</dbReference>
<reference evidence="6" key="1">
    <citation type="submission" date="2017-09" db="EMBL/GenBank/DDBJ databases">
        <title>Depth-based differentiation of microbial function through sediment-hosted aquifers and enrichment of novel symbionts in the deep terrestrial subsurface.</title>
        <authorList>
            <person name="Probst A.J."/>
            <person name="Ladd B."/>
            <person name="Jarett J.K."/>
            <person name="Geller-Mcgrath D.E."/>
            <person name="Sieber C.M.K."/>
            <person name="Emerson J.B."/>
            <person name="Anantharaman K."/>
            <person name="Thomas B.C."/>
            <person name="Malmstrom R."/>
            <person name="Stieglmeier M."/>
            <person name="Klingl A."/>
            <person name="Woyke T."/>
            <person name="Ryan C.M."/>
            <person name="Banfield J.F."/>
        </authorList>
    </citation>
    <scope>NUCLEOTIDE SEQUENCE [LARGE SCALE GENOMIC DNA]</scope>
</reference>
<dbReference type="Proteomes" id="UP000231255">
    <property type="component" value="Unassembled WGS sequence"/>
</dbReference>
<dbReference type="GO" id="GO:0009295">
    <property type="term" value="C:nucleoid"/>
    <property type="evidence" value="ECO:0007669"/>
    <property type="project" value="TreeGrafter"/>
</dbReference>
<sequence>MNLNKAFILGRLTRDPEVRTTTAGGNVVNFSIATNRVWSDKSGNKQDATEYHNVVTFGKLADICSQYLSKGRLVLIEGRIQTRSWQDKDGNKKYWTEIVAENMQMGPRTESGQRSPEQKPSPAS</sequence>
<dbReference type="NCBIfam" id="TIGR00621">
    <property type="entry name" value="ssb"/>
    <property type="match status" value="1"/>
</dbReference>
<feature type="non-terminal residue" evidence="5">
    <location>
        <position position="124"/>
    </location>
</feature>
<dbReference type="CDD" id="cd04496">
    <property type="entry name" value="SSB_OBF"/>
    <property type="match status" value="1"/>
</dbReference>
<dbReference type="PIRSF" id="PIRSF002070">
    <property type="entry name" value="SSB"/>
    <property type="match status" value="1"/>
</dbReference>
<protein>
    <recommendedName>
        <fullName evidence="3">Single-stranded DNA-binding protein</fullName>
    </recommendedName>
</protein>
<gene>
    <name evidence="5" type="ORF">COU84_01900</name>
</gene>
<accession>A0A2M8KH14</accession>
<dbReference type="Gene3D" id="2.40.50.140">
    <property type="entry name" value="Nucleic acid-binding proteins"/>
    <property type="match status" value="1"/>
</dbReference>
<dbReference type="InterPro" id="IPR012340">
    <property type="entry name" value="NA-bd_OB-fold"/>
</dbReference>
<proteinExistence type="inferred from homology"/>
<evidence type="ECO:0000313" key="5">
    <source>
        <dbReference type="EMBL" id="PJE59208.1"/>
    </source>
</evidence>
<dbReference type="EMBL" id="PFDZ01000043">
    <property type="protein sequence ID" value="PJE59208.1"/>
    <property type="molecule type" value="Genomic_DNA"/>
</dbReference>
<comment type="caution">
    <text evidence="5">The sequence shown here is derived from an EMBL/GenBank/DDBJ whole genome shotgun (WGS) entry which is preliminary data.</text>
</comment>
<dbReference type="InterPro" id="IPR000424">
    <property type="entry name" value="Primosome_PriB/ssb"/>
</dbReference>
<evidence type="ECO:0000313" key="6">
    <source>
        <dbReference type="Proteomes" id="UP000231255"/>
    </source>
</evidence>
<evidence type="ECO:0000256" key="2">
    <source>
        <dbReference type="PROSITE-ProRule" id="PRU00252"/>
    </source>
</evidence>
<dbReference type="GO" id="GO:0006260">
    <property type="term" value="P:DNA replication"/>
    <property type="evidence" value="ECO:0007669"/>
    <property type="project" value="InterPro"/>
</dbReference>
<dbReference type="AlphaFoldDB" id="A0A2M8KH14"/>
<evidence type="ECO:0000256" key="4">
    <source>
        <dbReference type="SAM" id="MobiDB-lite"/>
    </source>
</evidence>
<keyword evidence="1 2" id="KW-0238">DNA-binding</keyword>
<dbReference type="InterPro" id="IPR011344">
    <property type="entry name" value="ssDNA-bd"/>
</dbReference>